<feature type="transmembrane region" description="Helical" evidence="6">
    <location>
        <begin position="83"/>
        <end position="107"/>
    </location>
</feature>
<dbReference type="GO" id="GO:0005886">
    <property type="term" value="C:plasma membrane"/>
    <property type="evidence" value="ECO:0007669"/>
    <property type="project" value="UniProtKB-SubCell"/>
</dbReference>
<keyword evidence="8" id="KW-0808">Transferase</keyword>
<evidence type="ECO:0000313" key="8">
    <source>
        <dbReference type="EMBL" id="MCL9816444.1"/>
    </source>
</evidence>
<evidence type="ECO:0000256" key="4">
    <source>
        <dbReference type="ARBA" id="ARBA00022989"/>
    </source>
</evidence>
<feature type="transmembrane region" description="Helical" evidence="6">
    <location>
        <begin position="12"/>
        <end position="32"/>
    </location>
</feature>
<dbReference type="AlphaFoldDB" id="A0AAE3FW66"/>
<comment type="subcellular location">
    <subcellularLocation>
        <location evidence="1">Cell membrane</location>
        <topology evidence="1">Multi-pass membrane protein</topology>
    </subcellularLocation>
</comment>
<comment type="caution">
    <text evidence="8">The sequence shown here is derived from an EMBL/GenBank/DDBJ whole genome shotgun (WGS) entry which is preliminary data.</text>
</comment>
<dbReference type="Proteomes" id="UP001203207">
    <property type="component" value="Unassembled WGS sequence"/>
</dbReference>
<keyword evidence="5 6" id="KW-0472">Membrane</keyword>
<accession>A0AAE3FW66</accession>
<protein>
    <submittedName>
        <fullName evidence="8">Acyltransferase</fullName>
    </submittedName>
</protein>
<reference evidence="8" key="2">
    <citation type="submission" date="2022-02" db="EMBL/GenBank/DDBJ databases">
        <authorList>
            <person name="Elcheninov A.G."/>
            <person name="Sorokin D.Y."/>
            <person name="Kublanov I.V."/>
        </authorList>
    </citation>
    <scope>NUCLEOTIDE SEQUENCE</scope>
    <source>
        <strain evidence="8">AArc-St2</strain>
    </source>
</reference>
<keyword evidence="9" id="KW-1185">Reference proteome</keyword>
<evidence type="ECO:0000256" key="5">
    <source>
        <dbReference type="ARBA" id="ARBA00023136"/>
    </source>
</evidence>
<reference evidence="8" key="1">
    <citation type="journal article" date="2022" name="Syst. Appl. Microbiol.">
        <title>Natronocalculus amylovorans gen. nov., sp. nov., and Natranaeroarchaeum aerophilus sp. nov., dominant culturable amylolytic natronoarchaea from hypersaline soda lakes in southwestern Siberia.</title>
        <authorList>
            <person name="Sorokin D.Y."/>
            <person name="Elcheninov A.G."/>
            <person name="Khizhniak T.V."/>
            <person name="Koenen M."/>
            <person name="Bale N.J."/>
            <person name="Damste J.S.S."/>
            <person name="Kublanov I.V."/>
        </authorList>
    </citation>
    <scope>NUCLEOTIDE SEQUENCE</scope>
    <source>
        <strain evidence="8">AArc-St2</strain>
    </source>
</reference>
<evidence type="ECO:0000256" key="6">
    <source>
        <dbReference type="SAM" id="Phobius"/>
    </source>
</evidence>
<organism evidence="8 9">
    <name type="scientific">Natronocalculus amylovorans</name>
    <dbReference type="NCBI Taxonomy" id="2917812"/>
    <lineage>
        <taxon>Archaea</taxon>
        <taxon>Methanobacteriati</taxon>
        <taxon>Methanobacteriota</taxon>
        <taxon>Stenosarchaea group</taxon>
        <taxon>Halobacteria</taxon>
        <taxon>Halobacteriales</taxon>
        <taxon>Haloferacaceae</taxon>
        <taxon>Natronocalculus</taxon>
    </lineage>
</organism>
<keyword evidence="3 6" id="KW-0812">Transmembrane</keyword>
<dbReference type="EMBL" id="JAKRVX010000002">
    <property type="protein sequence ID" value="MCL9816444.1"/>
    <property type="molecule type" value="Genomic_DNA"/>
</dbReference>
<dbReference type="PANTHER" id="PTHR40074:SF2">
    <property type="entry name" value="O-ACETYLTRANSFERASE WECH"/>
    <property type="match status" value="1"/>
</dbReference>
<dbReference type="PANTHER" id="PTHR40074">
    <property type="entry name" value="O-ACETYLTRANSFERASE WECH"/>
    <property type="match status" value="1"/>
</dbReference>
<name>A0AAE3FW66_9EURY</name>
<evidence type="ECO:0000256" key="3">
    <source>
        <dbReference type="ARBA" id="ARBA00022692"/>
    </source>
</evidence>
<dbReference type="InterPro" id="IPR002656">
    <property type="entry name" value="Acyl_transf_3_dom"/>
</dbReference>
<keyword evidence="4 6" id="KW-1133">Transmembrane helix</keyword>
<keyword evidence="2" id="KW-1003">Cell membrane</keyword>
<keyword evidence="8" id="KW-0012">Acyltransferase</keyword>
<gene>
    <name evidence="8" type="ORF">AArcSt2_05740</name>
</gene>
<feature type="transmembrane region" description="Helical" evidence="6">
    <location>
        <begin position="188"/>
        <end position="208"/>
    </location>
</feature>
<evidence type="ECO:0000313" key="9">
    <source>
        <dbReference type="Proteomes" id="UP001203207"/>
    </source>
</evidence>
<evidence type="ECO:0000259" key="7">
    <source>
        <dbReference type="Pfam" id="PF01757"/>
    </source>
</evidence>
<evidence type="ECO:0000256" key="2">
    <source>
        <dbReference type="ARBA" id="ARBA00022475"/>
    </source>
</evidence>
<dbReference type="RefSeq" id="WP_250583396.1">
    <property type="nucleotide sequence ID" value="NZ_JAKRVX010000002.1"/>
</dbReference>
<feature type="domain" description="Acyltransferase 3" evidence="7">
    <location>
        <begin position="6"/>
        <end position="342"/>
    </location>
</feature>
<feature type="transmembrane region" description="Helical" evidence="6">
    <location>
        <begin position="220"/>
        <end position="244"/>
    </location>
</feature>
<feature type="transmembrane region" description="Helical" evidence="6">
    <location>
        <begin position="127"/>
        <end position="155"/>
    </location>
</feature>
<feature type="transmembrane region" description="Helical" evidence="6">
    <location>
        <begin position="287"/>
        <end position="306"/>
    </location>
</feature>
<dbReference type="Pfam" id="PF01757">
    <property type="entry name" value="Acyl_transf_3"/>
    <property type="match status" value="1"/>
</dbReference>
<sequence length="371" mass="41152">MATRVYSIDSMRIIAMLFVVVIHTNPFAGVGGYGNVLNFLLETVGRFAVPFFFITAGYFFAMKTADGPVWPYLRRRFSSIGSLYLLGIVLALPVFVSGTVTSAYAAGESVPRAVAAHLMRTVSPIELLYYGTSVSEILWFLPALFVSLAAISVFVVTETERYLLPVSVGLHLVGLLAASYTMVIDLSFQFRDGLFFGFFYTTMGYYVYTSEWQPTRDRSTLYLAVTIVFGLLHVVERFILGYWLPGQTFSAGVYSPTYTLFTAVSTLALFIFLLSRPSLGESTPLPSWGAYAVGIYVVHPPVLFVFEQVGDAILAVSTHSVVVILWHLLFTPATFFGALAVYLILHRLHVIEIGGSHLPSWPHIRSKQPQR</sequence>
<feature type="transmembrane region" description="Helical" evidence="6">
    <location>
        <begin position="44"/>
        <end position="62"/>
    </location>
</feature>
<proteinExistence type="predicted"/>
<dbReference type="GO" id="GO:0016413">
    <property type="term" value="F:O-acetyltransferase activity"/>
    <property type="evidence" value="ECO:0007669"/>
    <property type="project" value="TreeGrafter"/>
</dbReference>
<feature type="transmembrane region" description="Helical" evidence="6">
    <location>
        <begin position="256"/>
        <end position="275"/>
    </location>
</feature>
<feature type="transmembrane region" description="Helical" evidence="6">
    <location>
        <begin position="312"/>
        <end position="345"/>
    </location>
</feature>
<dbReference type="GO" id="GO:0009246">
    <property type="term" value="P:enterobacterial common antigen biosynthetic process"/>
    <property type="evidence" value="ECO:0007669"/>
    <property type="project" value="TreeGrafter"/>
</dbReference>
<feature type="transmembrane region" description="Helical" evidence="6">
    <location>
        <begin position="162"/>
        <end position="182"/>
    </location>
</feature>
<evidence type="ECO:0000256" key="1">
    <source>
        <dbReference type="ARBA" id="ARBA00004651"/>
    </source>
</evidence>